<dbReference type="InterPro" id="IPR011075">
    <property type="entry name" value="TetR_C"/>
</dbReference>
<dbReference type="Pfam" id="PF00440">
    <property type="entry name" value="TetR_N"/>
    <property type="match status" value="1"/>
</dbReference>
<feature type="domain" description="HTH tetR-type" evidence="5">
    <location>
        <begin position="15"/>
        <end position="75"/>
    </location>
</feature>
<dbReference type="PROSITE" id="PS50977">
    <property type="entry name" value="HTH_TETR_2"/>
    <property type="match status" value="1"/>
</dbReference>
<keyword evidence="1" id="KW-0805">Transcription regulation</keyword>
<dbReference type="PANTHER" id="PTHR30055:SF234">
    <property type="entry name" value="HTH-TYPE TRANSCRIPTIONAL REGULATOR BETI"/>
    <property type="match status" value="1"/>
</dbReference>
<evidence type="ECO:0000313" key="7">
    <source>
        <dbReference type="Proteomes" id="UP000179344"/>
    </source>
</evidence>
<keyword evidence="3" id="KW-0804">Transcription</keyword>
<dbReference type="InterPro" id="IPR009057">
    <property type="entry name" value="Homeodomain-like_sf"/>
</dbReference>
<dbReference type="GO" id="GO:0003700">
    <property type="term" value="F:DNA-binding transcription factor activity"/>
    <property type="evidence" value="ECO:0007669"/>
    <property type="project" value="TreeGrafter"/>
</dbReference>
<dbReference type="InterPro" id="IPR001647">
    <property type="entry name" value="HTH_TetR"/>
</dbReference>
<gene>
    <name evidence="6" type="ORF">A2V92_06430</name>
</gene>
<evidence type="ECO:0000256" key="1">
    <source>
        <dbReference type="ARBA" id="ARBA00023015"/>
    </source>
</evidence>
<dbReference type="PANTHER" id="PTHR30055">
    <property type="entry name" value="HTH-TYPE TRANSCRIPTIONAL REGULATOR RUTR"/>
    <property type="match status" value="1"/>
</dbReference>
<dbReference type="Pfam" id="PF16859">
    <property type="entry name" value="TetR_C_11"/>
    <property type="match status" value="1"/>
</dbReference>
<proteinExistence type="predicted"/>
<keyword evidence="2 4" id="KW-0238">DNA-binding</keyword>
<evidence type="ECO:0000259" key="5">
    <source>
        <dbReference type="PROSITE" id="PS50977"/>
    </source>
</evidence>
<dbReference type="Gene3D" id="1.10.357.10">
    <property type="entry name" value="Tetracycline Repressor, domain 2"/>
    <property type="match status" value="1"/>
</dbReference>
<dbReference type="SUPFAM" id="SSF48498">
    <property type="entry name" value="Tetracyclin repressor-like, C-terminal domain"/>
    <property type="match status" value="1"/>
</dbReference>
<dbReference type="SUPFAM" id="SSF46689">
    <property type="entry name" value="Homeodomain-like"/>
    <property type="match status" value="1"/>
</dbReference>
<accession>A0A1F6TJL4</accession>
<name>A0A1F6TJL4_9PROT</name>
<dbReference type="AlphaFoldDB" id="A0A1F6TJL4"/>
<dbReference type="GO" id="GO:0000976">
    <property type="term" value="F:transcription cis-regulatory region binding"/>
    <property type="evidence" value="ECO:0007669"/>
    <property type="project" value="TreeGrafter"/>
</dbReference>
<feature type="DNA-binding region" description="H-T-H motif" evidence="4">
    <location>
        <begin position="38"/>
        <end position="57"/>
    </location>
</feature>
<sequence length="220" mass="24003">MASITAATETTHTSGDAAARIRAAAEALFAEHGFDAVSLNAIAERAGVSKANIFHHFKSKHDLYLTVVRTACENSAERLQGLSGESGAFAQRLETYAHGMLADMLGHGEVSRLILRELLSNGEQRGQEFAEKVFGENFARLVATLRHAQTRGELRRDADPAMIAALLIGANVFFFEARAVLRHFPDVAFARDPALYSRMLADILLRGILEKPTTKNPADK</sequence>
<organism evidence="6 7">
    <name type="scientific">Candidatus Muproteobacteria bacterium RBG_16_65_31</name>
    <dbReference type="NCBI Taxonomy" id="1817759"/>
    <lineage>
        <taxon>Bacteria</taxon>
        <taxon>Pseudomonadati</taxon>
        <taxon>Pseudomonadota</taxon>
        <taxon>Candidatus Muproteobacteria</taxon>
    </lineage>
</organism>
<dbReference type="InterPro" id="IPR050109">
    <property type="entry name" value="HTH-type_TetR-like_transc_reg"/>
</dbReference>
<evidence type="ECO:0000256" key="4">
    <source>
        <dbReference type="PROSITE-ProRule" id="PRU00335"/>
    </source>
</evidence>
<dbReference type="PROSITE" id="PS01081">
    <property type="entry name" value="HTH_TETR_1"/>
    <property type="match status" value="1"/>
</dbReference>
<dbReference type="InterPro" id="IPR023772">
    <property type="entry name" value="DNA-bd_HTH_TetR-type_CS"/>
</dbReference>
<evidence type="ECO:0000256" key="3">
    <source>
        <dbReference type="ARBA" id="ARBA00023163"/>
    </source>
</evidence>
<dbReference type="InterPro" id="IPR036271">
    <property type="entry name" value="Tet_transcr_reg_TetR-rel_C_sf"/>
</dbReference>
<reference evidence="6 7" key="1">
    <citation type="journal article" date="2016" name="Nat. Commun.">
        <title>Thousands of microbial genomes shed light on interconnected biogeochemical processes in an aquifer system.</title>
        <authorList>
            <person name="Anantharaman K."/>
            <person name="Brown C.T."/>
            <person name="Hug L.A."/>
            <person name="Sharon I."/>
            <person name="Castelle C.J."/>
            <person name="Probst A.J."/>
            <person name="Thomas B.C."/>
            <person name="Singh A."/>
            <person name="Wilkins M.J."/>
            <person name="Karaoz U."/>
            <person name="Brodie E.L."/>
            <person name="Williams K.H."/>
            <person name="Hubbard S.S."/>
            <person name="Banfield J.F."/>
        </authorList>
    </citation>
    <scope>NUCLEOTIDE SEQUENCE [LARGE SCALE GENOMIC DNA]</scope>
</reference>
<dbReference type="PRINTS" id="PR00455">
    <property type="entry name" value="HTHTETR"/>
</dbReference>
<comment type="caution">
    <text evidence="6">The sequence shown here is derived from an EMBL/GenBank/DDBJ whole genome shotgun (WGS) entry which is preliminary data.</text>
</comment>
<dbReference type="EMBL" id="MFST01000003">
    <property type="protein sequence ID" value="OGI45324.1"/>
    <property type="molecule type" value="Genomic_DNA"/>
</dbReference>
<dbReference type="Proteomes" id="UP000179344">
    <property type="component" value="Unassembled WGS sequence"/>
</dbReference>
<protein>
    <submittedName>
        <fullName evidence="6">TetR family transcriptional regulator</fullName>
    </submittedName>
</protein>
<evidence type="ECO:0000256" key="2">
    <source>
        <dbReference type="ARBA" id="ARBA00023125"/>
    </source>
</evidence>
<dbReference type="Gene3D" id="1.10.10.60">
    <property type="entry name" value="Homeodomain-like"/>
    <property type="match status" value="1"/>
</dbReference>
<evidence type="ECO:0000313" key="6">
    <source>
        <dbReference type="EMBL" id="OGI45324.1"/>
    </source>
</evidence>